<sequence length="294" mass="32322">MVERVLVCLCTHRRHSVLRTLTSLSRLRAPEGCEITIVVIDNDRTPSARDLIRGATRSWPVKYRHAPAHNISVARTAGLATARTLRADWLAFIDDDEIAQPDWLCQLMATARATGADVVSGPARALYPPEASDWMRDLDLHSNRPVLRAGATLQTAHTSNALVRFAGTAWQDIDFDPALGTTGGEDTAWFFELSRRGASFAICPEAELLEPVASSRLSFRWLARRRFRMGRSHAIGARRPVERLALVASAVPKAIYCGLRAALGVTFATRRNFWLLRGLLHAGAAVGAALPRRG</sequence>
<dbReference type="EMBL" id="VFFF01000004">
    <property type="protein sequence ID" value="TNY30630.1"/>
    <property type="molecule type" value="Genomic_DNA"/>
</dbReference>
<dbReference type="PANTHER" id="PTHR43685:SF11">
    <property type="entry name" value="GLYCOSYLTRANSFERASE TAGX-RELATED"/>
    <property type="match status" value="1"/>
</dbReference>
<keyword evidence="2" id="KW-0808">Transferase</keyword>
<dbReference type="InterPro" id="IPR001173">
    <property type="entry name" value="Glyco_trans_2-like"/>
</dbReference>
<dbReference type="PANTHER" id="PTHR43685">
    <property type="entry name" value="GLYCOSYLTRANSFERASE"/>
    <property type="match status" value="1"/>
</dbReference>
<protein>
    <submittedName>
        <fullName evidence="2">Glycosyltransferase family 2 protein</fullName>
    </submittedName>
</protein>
<feature type="domain" description="Glycosyltransferase 2-like" evidence="1">
    <location>
        <begin position="7"/>
        <end position="145"/>
    </location>
</feature>
<dbReference type="Proteomes" id="UP000314011">
    <property type="component" value="Unassembled WGS sequence"/>
</dbReference>
<dbReference type="Gene3D" id="3.90.550.10">
    <property type="entry name" value="Spore Coat Polysaccharide Biosynthesis Protein SpsA, Chain A"/>
    <property type="match status" value="1"/>
</dbReference>
<dbReference type="Pfam" id="PF00535">
    <property type="entry name" value="Glycos_transf_2"/>
    <property type="match status" value="1"/>
</dbReference>
<accession>A0A5C5G9H1</accession>
<evidence type="ECO:0000259" key="1">
    <source>
        <dbReference type="Pfam" id="PF00535"/>
    </source>
</evidence>
<evidence type="ECO:0000313" key="3">
    <source>
        <dbReference type="Proteomes" id="UP000314011"/>
    </source>
</evidence>
<dbReference type="SUPFAM" id="SSF53448">
    <property type="entry name" value="Nucleotide-diphospho-sugar transferases"/>
    <property type="match status" value="1"/>
</dbReference>
<evidence type="ECO:0000313" key="2">
    <source>
        <dbReference type="EMBL" id="TNY30630.1"/>
    </source>
</evidence>
<gene>
    <name evidence="2" type="ORF">FHY64_18790</name>
</gene>
<dbReference type="RefSeq" id="WP_140197424.1">
    <property type="nucleotide sequence ID" value="NZ_CP065915.1"/>
</dbReference>
<dbReference type="InterPro" id="IPR050834">
    <property type="entry name" value="Glycosyltransf_2"/>
</dbReference>
<reference evidence="2 3" key="1">
    <citation type="submission" date="2019-06" db="EMBL/GenBank/DDBJ databases">
        <title>Genome of new Rhodobacteraceae sp. SM1903.</title>
        <authorList>
            <person name="Ren X."/>
        </authorList>
    </citation>
    <scope>NUCLEOTIDE SEQUENCE [LARGE SCALE GENOMIC DNA]</scope>
    <source>
        <strain evidence="2 3">SM1903</strain>
    </source>
</reference>
<name>A0A5C5G9H1_9RHOB</name>
<dbReference type="AlphaFoldDB" id="A0A5C5G9H1"/>
<dbReference type="CDD" id="cd00761">
    <property type="entry name" value="Glyco_tranf_GTA_type"/>
    <property type="match status" value="1"/>
</dbReference>
<proteinExistence type="predicted"/>
<keyword evidence="3" id="KW-1185">Reference proteome</keyword>
<dbReference type="GO" id="GO:0016740">
    <property type="term" value="F:transferase activity"/>
    <property type="evidence" value="ECO:0007669"/>
    <property type="project" value="UniProtKB-KW"/>
</dbReference>
<comment type="caution">
    <text evidence="2">The sequence shown here is derived from an EMBL/GenBank/DDBJ whole genome shotgun (WGS) entry which is preliminary data.</text>
</comment>
<dbReference type="OrthoDB" id="6116224at2"/>
<organism evidence="2 3">
    <name type="scientific">Pelagovum pacificum</name>
    <dbReference type="NCBI Taxonomy" id="2588711"/>
    <lineage>
        <taxon>Bacteria</taxon>
        <taxon>Pseudomonadati</taxon>
        <taxon>Pseudomonadota</taxon>
        <taxon>Alphaproteobacteria</taxon>
        <taxon>Rhodobacterales</taxon>
        <taxon>Paracoccaceae</taxon>
        <taxon>Pelagovum</taxon>
    </lineage>
</organism>
<dbReference type="InterPro" id="IPR029044">
    <property type="entry name" value="Nucleotide-diphossugar_trans"/>
</dbReference>